<dbReference type="Proteomes" id="UP000295777">
    <property type="component" value="Unassembled WGS sequence"/>
</dbReference>
<dbReference type="PANTHER" id="PTHR46111:SF1">
    <property type="entry name" value="RIBOSOMAL RNA SMALL SUBUNIT METHYLTRANSFERASE I"/>
    <property type="match status" value="1"/>
</dbReference>
<dbReference type="PANTHER" id="PTHR46111">
    <property type="entry name" value="RIBOSOMAL RNA SMALL SUBUNIT METHYLTRANSFERASE I"/>
    <property type="match status" value="1"/>
</dbReference>
<comment type="similarity">
    <text evidence="6">Belongs to the methyltransferase superfamily. RsmI family.</text>
</comment>
<dbReference type="InterPro" id="IPR014777">
    <property type="entry name" value="4pyrrole_Mease_sub1"/>
</dbReference>
<gene>
    <name evidence="6" type="primary">rsmI</name>
    <name evidence="8" type="ORF">CLV27_1373</name>
</gene>
<comment type="caution">
    <text evidence="8">The sequence shown here is derived from an EMBL/GenBank/DDBJ whole genome shotgun (WGS) entry which is preliminary data.</text>
</comment>
<dbReference type="Gene3D" id="3.40.1010.10">
    <property type="entry name" value="Cobalt-precorrin-4 Transmethylase, Domain 1"/>
    <property type="match status" value="1"/>
</dbReference>
<protein>
    <recommendedName>
        <fullName evidence="6">Ribosomal RNA small subunit methyltransferase I</fullName>
        <ecNumber evidence="6">2.1.1.198</ecNumber>
    </recommendedName>
    <alternativeName>
        <fullName evidence="6">16S rRNA 2'-O-ribose C1402 methyltransferase</fullName>
    </alternativeName>
    <alternativeName>
        <fullName evidence="6">rRNA (cytidine-2'-O-)-methyltransferase RsmI</fullName>
    </alternativeName>
</protein>
<keyword evidence="4 6" id="KW-0808">Transferase</keyword>
<dbReference type="CDD" id="cd11648">
    <property type="entry name" value="RsmI"/>
    <property type="match status" value="1"/>
</dbReference>
<evidence type="ECO:0000256" key="6">
    <source>
        <dbReference type="HAMAP-Rule" id="MF_01877"/>
    </source>
</evidence>
<dbReference type="EC" id="2.1.1.198" evidence="6"/>
<dbReference type="HAMAP" id="MF_01877">
    <property type="entry name" value="16SrRNA_methyltr_I"/>
    <property type="match status" value="1"/>
</dbReference>
<dbReference type="InterPro" id="IPR014776">
    <property type="entry name" value="4pyrrole_Mease_sub2"/>
</dbReference>
<dbReference type="FunFam" id="3.30.950.10:FF:000002">
    <property type="entry name" value="Ribosomal RNA small subunit methyltransferase I"/>
    <property type="match status" value="1"/>
</dbReference>
<dbReference type="GO" id="GO:0070677">
    <property type="term" value="F:rRNA (cytosine-2'-O-)-methyltransferase activity"/>
    <property type="evidence" value="ECO:0007669"/>
    <property type="project" value="UniProtKB-UniRule"/>
</dbReference>
<proteinExistence type="inferred from homology"/>
<dbReference type="EMBL" id="SMFV01000005">
    <property type="protein sequence ID" value="TCK03302.1"/>
    <property type="molecule type" value="Genomic_DNA"/>
</dbReference>
<evidence type="ECO:0000256" key="3">
    <source>
        <dbReference type="ARBA" id="ARBA00022603"/>
    </source>
</evidence>
<comment type="function">
    <text evidence="6">Catalyzes the 2'-O-methylation of the ribose of cytidine 1402 (C1402) in 16S rRNA.</text>
</comment>
<keyword evidence="1 6" id="KW-0963">Cytoplasm</keyword>
<organism evidence="8 9">
    <name type="scientific">Phorcysia thermohydrogeniphila</name>
    <dbReference type="NCBI Taxonomy" id="936138"/>
    <lineage>
        <taxon>Bacteria</taxon>
        <taxon>Pseudomonadati</taxon>
        <taxon>Aquificota</taxon>
        <taxon>Aquificia</taxon>
        <taxon>Desulfurobacteriales</taxon>
        <taxon>Desulfurobacteriaceae</taxon>
        <taxon>Phorcysia</taxon>
    </lineage>
</organism>
<keyword evidence="5 6" id="KW-0949">S-adenosyl-L-methionine</keyword>
<dbReference type="OrthoDB" id="9809084at2"/>
<evidence type="ECO:0000313" key="8">
    <source>
        <dbReference type="EMBL" id="TCK03302.1"/>
    </source>
</evidence>
<keyword evidence="2 6" id="KW-0698">rRNA processing</keyword>
<comment type="subcellular location">
    <subcellularLocation>
        <location evidence="6">Cytoplasm</location>
    </subcellularLocation>
</comment>
<accession>A0A4R1GGM7</accession>
<dbReference type="FunFam" id="3.40.1010.10:FF:000002">
    <property type="entry name" value="Ribosomal RNA small subunit methyltransferase I"/>
    <property type="match status" value="1"/>
</dbReference>
<dbReference type="Pfam" id="PF00590">
    <property type="entry name" value="TP_methylase"/>
    <property type="match status" value="1"/>
</dbReference>
<dbReference type="InterPro" id="IPR000878">
    <property type="entry name" value="4pyrrol_Mease"/>
</dbReference>
<evidence type="ECO:0000256" key="5">
    <source>
        <dbReference type="ARBA" id="ARBA00022691"/>
    </source>
</evidence>
<dbReference type="InterPro" id="IPR018063">
    <property type="entry name" value="SAM_MeTrfase_RsmI_CS"/>
</dbReference>
<dbReference type="InterPro" id="IPR035996">
    <property type="entry name" value="4pyrrol_Methylase_sf"/>
</dbReference>
<sequence length="283" mass="32394">MHSPDKVGTLYVVATPIGNLEDITLRALKVLKEVDIIACEDTRRTLKLLNYYEITGKKLISYHEHNEREQAKRIVKELLRGKNVALVSDAGTPCISDPGYRLVNLARKESINVIPIPGATAFATALSASGLPTDRFLFTGFLPRKEKQLKETLKELLSLPFTVVCYESPHRLKKTLEIIAAVEPEREIGIYREITKVNEEFLYGKAQDLLKELERKDTIKGEFVLLFPPRKEERSEEEKDPESFLKELKEKGYTLKEAVKETCQKTGFPRNEVYRIALKLFRD</sequence>
<keyword evidence="9" id="KW-1185">Reference proteome</keyword>
<evidence type="ECO:0000313" key="9">
    <source>
        <dbReference type="Proteomes" id="UP000295777"/>
    </source>
</evidence>
<dbReference type="NCBIfam" id="TIGR00096">
    <property type="entry name" value="16S rRNA (cytidine(1402)-2'-O)-methyltransferase"/>
    <property type="match status" value="1"/>
</dbReference>
<evidence type="ECO:0000256" key="2">
    <source>
        <dbReference type="ARBA" id="ARBA00022552"/>
    </source>
</evidence>
<dbReference type="SUPFAM" id="SSF53790">
    <property type="entry name" value="Tetrapyrrole methylase"/>
    <property type="match status" value="1"/>
</dbReference>
<dbReference type="PROSITE" id="PS01296">
    <property type="entry name" value="RSMI"/>
    <property type="match status" value="1"/>
</dbReference>
<keyword evidence="3 6" id="KW-0489">Methyltransferase</keyword>
<dbReference type="InterPro" id="IPR008189">
    <property type="entry name" value="rRNA_ssu_MeTfrase_I"/>
</dbReference>
<name>A0A4R1GGM7_9BACT</name>
<evidence type="ECO:0000256" key="1">
    <source>
        <dbReference type="ARBA" id="ARBA00022490"/>
    </source>
</evidence>
<dbReference type="Gene3D" id="3.30.950.10">
    <property type="entry name" value="Methyltransferase, Cobalt-precorrin-4 Transmethylase, Domain 2"/>
    <property type="match status" value="1"/>
</dbReference>
<dbReference type="PIRSF" id="PIRSF005917">
    <property type="entry name" value="MTase_YraL"/>
    <property type="match status" value="1"/>
</dbReference>
<reference evidence="8 9" key="1">
    <citation type="submission" date="2019-03" db="EMBL/GenBank/DDBJ databases">
        <title>Genomic Encyclopedia of Archaeal and Bacterial Type Strains, Phase II (KMG-II): from individual species to whole genera.</title>
        <authorList>
            <person name="Goeker M."/>
        </authorList>
    </citation>
    <scope>NUCLEOTIDE SEQUENCE [LARGE SCALE GENOMIC DNA]</scope>
    <source>
        <strain evidence="8 9">DSM 24425</strain>
    </source>
</reference>
<feature type="domain" description="Tetrapyrrole methylase" evidence="7">
    <location>
        <begin position="9"/>
        <end position="209"/>
    </location>
</feature>
<dbReference type="RefSeq" id="WP_132527146.1">
    <property type="nucleotide sequence ID" value="NZ_SMFV01000005.1"/>
</dbReference>
<comment type="catalytic activity">
    <reaction evidence="6">
        <text>cytidine(1402) in 16S rRNA + S-adenosyl-L-methionine = 2'-O-methylcytidine(1402) in 16S rRNA + S-adenosyl-L-homocysteine + H(+)</text>
        <dbReference type="Rhea" id="RHEA:42924"/>
        <dbReference type="Rhea" id="RHEA-COMP:10285"/>
        <dbReference type="Rhea" id="RHEA-COMP:10286"/>
        <dbReference type="ChEBI" id="CHEBI:15378"/>
        <dbReference type="ChEBI" id="CHEBI:57856"/>
        <dbReference type="ChEBI" id="CHEBI:59789"/>
        <dbReference type="ChEBI" id="CHEBI:74495"/>
        <dbReference type="ChEBI" id="CHEBI:82748"/>
        <dbReference type="EC" id="2.1.1.198"/>
    </reaction>
</comment>
<evidence type="ECO:0000259" key="7">
    <source>
        <dbReference type="Pfam" id="PF00590"/>
    </source>
</evidence>
<dbReference type="GO" id="GO:0005737">
    <property type="term" value="C:cytoplasm"/>
    <property type="evidence" value="ECO:0007669"/>
    <property type="project" value="UniProtKB-SubCell"/>
</dbReference>
<evidence type="ECO:0000256" key="4">
    <source>
        <dbReference type="ARBA" id="ARBA00022679"/>
    </source>
</evidence>
<dbReference type="AlphaFoldDB" id="A0A4R1GGM7"/>